<protein>
    <submittedName>
        <fullName evidence="2">Uncharacterized protein</fullName>
    </submittedName>
</protein>
<organism evidence="2 3">
    <name type="scientific">Photobacterium swingsii</name>
    <dbReference type="NCBI Taxonomy" id="680026"/>
    <lineage>
        <taxon>Bacteria</taxon>
        <taxon>Pseudomonadati</taxon>
        <taxon>Pseudomonadota</taxon>
        <taxon>Gammaproteobacteria</taxon>
        <taxon>Vibrionales</taxon>
        <taxon>Vibrionaceae</taxon>
        <taxon>Photobacterium</taxon>
    </lineage>
</organism>
<feature type="region of interest" description="Disordered" evidence="1">
    <location>
        <begin position="25"/>
        <end position="79"/>
    </location>
</feature>
<keyword evidence="3" id="KW-1185">Reference proteome</keyword>
<dbReference type="AlphaFoldDB" id="A0A2T3NS83"/>
<accession>A0A2T3NS83</accession>
<gene>
    <name evidence="2" type="ORF">C9I94_23905</name>
</gene>
<dbReference type="RefSeq" id="WP_107303155.1">
    <property type="nucleotide sequence ID" value="NZ_AP024852.1"/>
</dbReference>
<dbReference type="Proteomes" id="UP000240481">
    <property type="component" value="Unassembled WGS sequence"/>
</dbReference>
<reference evidence="2 3" key="1">
    <citation type="submission" date="2018-01" db="EMBL/GenBank/DDBJ databases">
        <title>Whole genome sequencing of Histamine producing bacteria.</title>
        <authorList>
            <person name="Butler K."/>
        </authorList>
    </citation>
    <scope>NUCLEOTIDE SEQUENCE [LARGE SCALE GENOMIC DNA]</scope>
    <source>
        <strain evidence="2 3">DSM 24669</strain>
    </source>
</reference>
<evidence type="ECO:0000313" key="2">
    <source>
        <dbReference type="EMBL" id="PSW19118.1"/>
    </source>
</evidence>
<evidence type="ECO:0000313" key="3">
    <source>
        <dbReference type="Proteomes" id="UP000240481"/>
    </source>
</evidence>
<feature type="compositionally biased region" description="Basic residues" evidence="1">
    <location>
        <begin position="29"/>
        <end position="69"/>
    </location>
</feature>
<dbReference type="EMBL" id="PYLZ01000021">
    <property type="protein sequence ID" value="PSW19118.1"/>
    <property type="molecule type" value="Genomic_DNA"/>
</dbReference>
<sequence>MTTNSTLFIGVSQLDLFAPYQGLSNSTHSKLKKSKNQKIKKSKNQKIKKSKNQKIKKSKNQKQHGKPIKITHNSLLRNK</sequence>
<evidence type="ECO:0000256" key="1">
    <source>
        <dbReference type="SAM" id="MobiDB-lite"/>
    </source>
</evidence>
<name>A0A2T3NS83_9GAMM</name>
<comment type="caution">
    <text evidence="2">The sequence shown here is derived from an EMBL/GenBank/DDBJ whole genome shotgun (WGS) entry which is preliminary data.</text>
</comment>
<proteinExistence type="predicted"/>